<evidence type="ECO:0000313" key="3">
    <source>
        <dbReference type="Proteomes" id="UP000178230"/>
    </source>
</evidence>
<sequence>MRFSNWWNRFYKENKLIVWAAALAVIISLGVLLKVKDEVTRFTLIMPVFAGFILFSILVTADEELDDEENGIHDKEPAKKRIVRKLRKK</sequence>
<accession>A0A1F5YIL4</accession>
<keyword evidence="1" id="KW-0472">Membrane</keyword>
<feature type="transmembrane region" description="Helical" evidence="1">
    <location>
        <begin position="16"/>
        <end position="35"/>
    </location>
</feature>
<feature type="transmembrane region" description="Helical" evidence="1">
    <location>
        <begin position="42"/>
        <end position="61"/>
    </location>
</feature>
<dbReference type="Proteomes" id="UP000178230">
    <property type="component" value="Unassembled WGS sequence"/>
</dbReference>
<dbReference type="AlphaFoldDB" id="A0A1F5YIL4"/>
<evidence type="ECO:0000313" key="2">
    <source>
        <dbReference type="EMBL" id="OGG00021.1"/>
    </source>
</evidence>
<name>A0A1F5YIL4_9BACT</name>
<reference evidence="2 3" key="1">
    <citation type="journal article" date="2016" name="Nat. Commun.">
        <title>Thousands of microbial genomes shed light on interconnected biogeochemical processes in an aquifer system.</title>
        <authorList>
            <person name="Anantharaman K."/>
            <person name="Brown C.T."/>
            <person name="Hug L.A."/>
            <person name="Sharon I."/>
            <person name="Castelle C.J."/>
            <person name="Probst A.J."/>
            <person name="Thomas B.C."/>
            <person name="Singh A."/>
            <person name="Wilkins M.J."/>
            <person name="Karaoz U."/>
            <person name="Brodie E.L."/>
            <person name="Williams K.H."/>
            <person name="Hubbard S.S."/>
            <person name="Banfield J.F."/>
        </authorList>
    </citation>
    <scope>NUCLEOTIDE SEQUENCE [LARGE SCALE GENOMIC DNA]</scope>
</reference>
<gene>
    <name evidence="2" type="ORF">A2Y99_02160</name>
</gene>
<keyword evidence="1" id="KW-1133">Transmembrane helix</keyword>
<comment type="caution">
    <text evidence="2">The sequence shown here is derived from an EMBL/GenBank/DDBJ whole genome shotgun (WGS) entry which is preliminary data.</text>
</comment>
<protein>
    <submittedName>
        <fullName evidence="2">Uncharacterized protein</fullName>
    </submittedName>
</protein>
<organism evidence="2 3">
    <name type="scientific">Candidatus Gottesmanbacteria bacterium RBG_13_37_7</name>
    <dbReference type="NCBI Taxonomy" id="1798369"/>
    <lineage>
        <taxon>Bacteria</taxon>
        <taxon>Candidatus Gottesmaniibacteriota</taxon>
    </lineage>
</organism>
<evidence type="ECO:0000256" key="1">
    <source>
        <dbReference type="SAM" id="Phobius"/>
    </source>
</evidence>
<proteinExistence type="predicted"/>
<keyword evidence="1" id="KW-0812">Transmembrane</keyword>
<dbReference type="EMBL" id="MFIY01000030">
    <property type="protein sequence ID" value="OGG00021.1"/>
    <property type="molecule type" value="Genomic_DNA"/>
</dbReference>